<dbReference type="SUPFAM" id="SSF56112">
    <property type="entry name" value="Protein kinase-like (PK-like)"/>
    <property type="match status" value="1"/>
</dbReference>
<evidence type="ECO:0008006" key="3">
    <source>
        <dbReference type="Google" id="ProtNLM"/>
    </source>
</evidence>
<protein>
    <recommendedName>
        <fullName evidence="3">Protein kinase domain-containing protein</fullName>
    </recommendedName>
</protein>
<sequence>MGSLGFVERDVGLVDERTARGEEEAPPDVFQLKVPAPKTYGSFGDLLDDEQFRVVEEAGRGSNGFVFKVERTCSVVKDLFYAIKAIPRDSFDLETSMCTEEEFLLK</sequence>
<proteinExistence type="predicted"/>
<evidence type="ECO:0000313" key="1">
    <source>
        <dbReference type="EMBL" id="CEM25682.1"/>
    </source>
</evidence>
<gene>
    <name evidence="1" type="ORF">Vbra_9766</name>
</gene>
<evidence type="ECO:0000313" key="2">
    <source>
        <dbReference type="Proteomes" id="UP000041254"/>
    </source>
</evidence>
<keyword evidence="2" id="KW-1185">Reference proteome</keyword>
<dbReference type="Proteomes" id="UP000041254">
    <property type="component" value="Unassembled WGS sequence"/>
</dbReference>
<dbReference type="EMBL" id="CDMY01000603">
    <property type="protein sequence ID" value="CEM25682.1"/>
    <property type="molecule type" value="Genomic_DNA"/>
</dbReference>
<dbReference type="InParanoid" id="A0A0G4G9R8"/>
<dbReference type="InterPro" id="IPR011009">
    <property type="entry name" value="Kinase-like_dom_sf"/>
</dbReference>
<organism evidence="1 2">
    <name type="scientific">Vitrella brassicaformis (strain CCMP3155)</name>
    <dbReference type="NCBI Taxonomy" id="1169540"/>
    <lineage>
        <taxon>Eukaryota</taxon>
        <taxon>Sar</taxon>
        <taxon>Alveolata</taxon>
        <taxon>Colpodellida</taxon>
        <taxon>Vitrellaceae</taxon>
        <taxon>Vitrella</taxon>
    </lineage>
</organism>
<reference evidence="1 2" key="1">
    <citation type="submission" date="2014-11" db="EMBL/GenBank/DDBJ databases">
        <authorList>
            <person name="Zhu J."/>
            <person name="Qi W."/>
            <person name="Song R."/>
        </authorList>
    </citation>
    <scope>NUCLEOTIDE SEQUENCE [LARGE SCALE GENOMIC DNA]</scope>
</reference>
<dbReference type="AlphaFoldDB" id="A0A0G4G9R8"/>
<accession>A0A0G4G9R8</accession>
<name>A0A0G4G9R8_VITBC</name>
<dbReference type="VEuPathDB" id="CryptoDB:Vbra_9766"/>
<dbReference type="PhylomeDB" id="A0A0G4G9R8"/>